<organism evidence="3 4">
    <name type="scientific">Pholiota conissans</name>
    <dbReference type="NCBI Taxonomy" id="109636"/>
    <lineage>
        <taxon>Eukaryota</taxon>
        <taxon>Fungi</taxon>
        <taxon>Dikarya</taxon>
        <taxon>Basidiomycota</taxon>
        <taxon>Agaricomycotina</taxon>
        <taxon>Agaricomycetes</taxon>
        <taxon>Agaricomycetidae</taxon>
        <taxon>Agaricales</taxon>
        <taxon>Agaricineae</taxon>
        <taxon>Strophariaceae</taxon>
        <taxon>Pholiota</taxon>
    </lineage>
</organism>
<keyword evidence="4" id="KW-1185">Reference proteome</keyword>
<reference evidence="3" key="1">
    <citation type="submission" date="2020-11" db="EMBL/GenBank/DDBJ databases">
        <authorList>
            <consortium name="DOE Joint Genome Institute"/>
            <person name="Ahrendt S."/>
            <person name="Riley R."/>
            <person name="Andreopoulos W."/>
            <person name="Labutti K."/>
            <person name="Pangilinan J."/>
            <person name="Ruiz-Duenas F.J."/>
            <person name="Barrasa J.M."/>
            <person name="Sanchez-Garcia M."/>
            <person name="Camarero S."/>
            <person name="Miyauchi S."/>
            <person name="Serrano A."/>
            <person name="Linde D."/>
            <person name="Babiker R."/>
            <person name="Drula E."/>
            <person name="Ayuso-Fernandez I."/>
            <person name="Pacheco R."/>
            <person name="Padilla G."/>
            <person name="Ferreira P."/>
            <person name="Barriuso J."/>
            <person name="Kellner H."/>
            <person name="Castanera R."/>
            <person name="Alfaro M."/>
            <person name="Ramirez L."/>
            <person name="Pisabarro A.G."/>
            <person name="Kuo A."/>
            <person name="Tritt A."/>
            <person name="Lipzen A."/>
            <person name="He G."/>
            <person name="Yan M."/>
            <person name="Ng V."/>
            <person name="Cullen D."/>
            <person name="Martin F."/>
            <person name="Rosso M.-N."/>
            <person name="Henrissat B."/>
            <person name="Hibbett D."/>
            <person name="Martinez A.T."/>
            <person name="Grigoriev I.V."/>
        </authorList>
    </citation>
    <scope>NUCLEOTIDE SEQUENCE</scope>
    <source>
        <strain evidence="3">CIRM-BRFM 674</strain>
    </source>
</reference>
<accession>A0A9P5Z214</accession>
<evidence type="ECO:0000313" key="4">
    <source>
        <dbReference type="Proteomes" id="UP000807469"/>
    </source>
</evidence>
<feature type="transmembrane region" description="Helical" evidence="2">
    <location>
        <begin position="78"/>
        <end position="102"/>
    </location>
</feature>
<keyword evidence="2" id="KW-0472">Membrane</keyword>
<comment type="caution">
    <text evidence="3">The sequence shown here is derived from an EMBL/GenBank/DDBJ whole genome shotgun (WGS) entry which is preliminary data.</text>
</comment>
<feature type="region of interest" description="Disordered" evidence="1">
    <location>
        <begin position="108"/>
        <end position="132"/>
    </location>
</feature>
<evidence type="ECO:0000313" key="3">
    <source>
        <dbReference type="EMBL" id="KAF9479396.1"/>
    </source>
</evidence>
<proteinExistence type="predicted"/>
<evidence type="ECO:0000256" key="2">
    <source>
        <dbReference type="SAM" id="Phobius"/>
    </source>
</evidence>
<name>A0A9P5Z214_9AGAR</name>
<feature type="region of interest" description="Disordered" evidence="1">
    <location>
        <begin position="1"/>
        <end position="72"/>
    </location>
</feature>
<sequence>MIIPDETAKTPIVEESEVQERSRPSISQYTPLQPEGESPPAYYGSNAQPTYLPRNTPYDVEDQASHSHQRRRSPGARLLRGLLIACIIWTLMALVFGSFTLLKRERKPNDWEDSDNHDGAEEPDRTDPKPHFEYDIPSGLLLSDCVQGSAWIPHWSDDSSMGAHAAFDLSLEDAELFLISRGQLSSGTLDVITSPTQPSNTVRIVVDVHYAVEEAREMAMACKMARALGDEPEGVGIFTPRWRNEQTKRAGTISFETTVIFPEVAVGAEPLFVKTFTVEVPNTVQRFADINEKVRFGFLMLRASNEPIEVKSLNALNADVRNKNAHVRGIFNTTSSLVLETTNSLIEADVGLHSVNGSSPIFFAQSTNGPIDASFSLTSDTTTTNPSYSISTTTSNSDALIHIPNQPINSILYLTTTATNGPAHVFLNRAFEGGIWLESPGAIVIKEDKAVEDPSGARRKRIVAYKSGKRQGKQVIAGSVIWGAEGSPRWGGAAGHGDGVVTIRNSNAPLTLEL</sequence>
<keyword evidence="2" id="KW-1133">Transmembrane helix</keyword>
<keyword evidence="2" id="KW-0812">Transmembrane</keyword>
<gene>
    <name evidence="3" type="ORF">BDN70DRAFT_878879</name>
</gene>
<dbReference type="EMBL" id="MU155214">
    <property type="protein sequence ID" value="KAF9479396.1"/>
    <property type="molecule type" value="Genomic_DNA"/>
</dbReference>
<dbReference type="AlphaFoldDB" id="A0A9P5Z214"/>
<dbReference type="Proteomes" id="UP000807469">
    <property type="component" value="Unassembled WGS sequence"/>
</dbReference>
<dbReference type="OrthoDB" id="5570013at2759"/>
<evidence type="ECO:0000256" key="1">
    <source>
        <dbReference type="SAM" id="MobiDB-lite"/>
    </source>
</evidence>
<protein>
    <submittedName>
        <fullName evidence="3">Uncharacterized protein</fullName>
    </submittedName>
</protein>